<keyword evidence="9" id="KW-0229">DNA integration</keyword>
<keyword evidence="8" id="KW-0694">RNA-binding</keyword>
<evidence type="ECO:0000256" key="5">
    <source>
        <dbReference type="ARBA" id="ARBA00022759"/>
    </source>
</evidence>
<dbReference type="GO" id="GO:0003964">
    <property type="term" value="F:RNA-directed DNA polymerase activity"/>
    <property type="evidence" value="ECO:0007669"/>
    <property type="project" value="UniProtKB-KW"/>
</dbReference>
<comment type="catalytic activity">
    <reaction evidence="14">
        <text>DNA(n) + a 2'-deoxyribonucleoside 5'-triphosphate = DNA(n+1) + diphosphate</text>
        <dbReference type="Rhea" id="RHEA:22508"/>
        <dbReference type="Rhea" id="RHEA-COMP:17339"/>
        <dbReference type="Rhea" id="RHEA-COMP:17340"/>
        <dbReference type="ChEBI" id="CHEBI:33019"/>
        <dbReference type="ChEBI" id="CHEBI:61560"/>
        <dbReference type="ChEBI" id="CHEBI:173112"/>
        <dbReference type="EC" id="2.7.7.49"/>
    </reaction>
</comment>
<evidence type="ECO:0000256" key="9">
    <source>
        <dbReference type="ARBA" id="ARBA00022908"/>
    </source>
</evidence>
<dbReference type="EMBL" id="AVOT02005338">
    <property type="protein sequence ID" value="MBW0478818.1"/>
    <property type="molecule type" value="Genomic_DNA"/>
</dbReference>
<evidence type="ECO:0000313" key="17">
    <source>
        <dbReference type="EMBL" id="MBW0478818.1"/>
    </source>
</evidence>
<dbReference type="InterPro" id="IPR039537">
    <property type="entry name" value="Retrotran_Ty1/copia-like"/>
</dbReference>
<keyword evidence="7" id="KW-0460">Magnesium</keyword>
<dbReference type="PANTHER" id="PTHR42648">
    <property type="entry name" value="TRANSPOSASE, PUTATIVE-RELATED"/>
    <property type="match status" value="1"/>
</dbReference>
<dbReference type="GO" id="GO:0046872">
    <property type="term" value="F:metal ion binding"/>
    <property type="evidence" value="ECO:0007669"/>
    <property type="project" value="UniProtKB-KW"/>
</dbReference>
<name>A0A9Q3C821_9BASI</name>
<dbReference type="Pfam" id="PF25597">
    <property type="entry name" value="SH3_retrovirus"/>
    <property type="match status" value="1"/>
</dbReference>
<evidence type="ECO:0000256" key="14">
    <source>
        <dbReference type="ARBA" id="ARBA00048173"/>
    </source>
</evidence>
<keyword evidence="11" id="KW-0239">DNA-directed DNA polymerase</keyword>
<dbReference type="InterPro" id="IPR013103">
    <property type="entry name" value="RVT_2"/>
</dbReference>
<dbReference type="InterPro" id="IPR036397">
    <property type="entry name" value="RNaseH_sf"/>
</dbReference>
<dbReference type="GO" id="GO:0005634">
    <property type="term" value="C:nucleus"/>
    <property type="evidence" value="ECO:0007669"/>
    <property type="project" value="UniProtKB-ARBA"/>
</dbReference>
<reference evidence="17" key="1">
    <citation type="submission" date="2021-03" db="EMBL/GenBank/DDBJ databases">
        <title>Draft genome sequence of rust myrtle Austropuccinia psidii MF-1, a brazilian biotype.</title>
        <authorList>
            <person name="Quecine M.C."/>
            <person name="Pachon D.M.R."/>
            <person name="Bonatelli M.L."/>
            <person name="Correr F.H."/>
            <person name="Franceschini L.M."/>
            <person name="Leite T.F."/>
            <person name="Margarido G.R.A."/>
            <person name="Almeida C.A."/>
            <person name="Ferrarezi J.A."/>
            <person name="Labate C.A."/>
        </authorList>
    </citation>
    <scope>NUCLEOTIDE SEQUENCE</scope>
    <source>
        <strain evidence="17">MF-1</strain>
    </source>
</reference>
<sequence length="826" mass="92655">MENTSTSLFEVKNIEKLNGSNFLSWQRSIIATLDMRNIKSFLEETTIEDKEDGGIKRQRQMVYYFIIGHLDSENYNKFVVDEDKHPGRLWKTIKQHYESTLAENIATHFGKLFSIKFPSSSSGLSEPISSFRSTIKLLHSLSPQLFMGDIMPQVLAFYVLCMLPKPCRHVSTSVFHAIKVTTKIPTVEEVFREVELNIVRCVDNEDESNLALKVSAKSKKQLCSKGKHNPLAPHSEQECFQLYPEKHDAYHRRRNNQKVGTALSVCNLMASEEKHLAANGSDLDVLAEGTFQVATTEGNLKISNTLLVPSATSTLIAMGPFLNEGAVLRGYTRGADLFNKEGKLLLKTWLVNNMSVIDTAKIKAIVSDNGGEFINNEFLRLFEENGIIHLPIAPYTPQQNPVAERANRSLLERIRVLLLDYQVPEEWWGEACSMETYLLNQTPVSSLSFQTPISKWVATSPSTGIHCLHPFGCTSVINLPKERQTSKVSPMGILCMFLGNVAGHYNFRLYDSESRRILITHNCTFKDGEAFWPFYSSSLPLPSLSSLSLPADLSIEYMSGASELISDPEVEALLDEGEGQSPEAVIVCPPQPVKKPLPKGWTYKPVAETAPKDVTGVVSMEHVVSGKRSRQPPNGFAGVVVGMVPCSFGEAMASLKSNAWLNAIAREFASLEQHQVVKEVRRGKNQWLLDTTWFFRKKTNTEGKVTEEKEHLCVKGFRQIEDVDFHETFSPTGWLATLRFLLGYCASNKFDIQQMDVKTAFLHGDLEKGIFMKIPEGYTPTMEGEIFLKLTNRFMGSSKAQETGIFASNGSFQRLVFFHQLLIPAF</sequence>
<keyword evidence="10" id="KW-0695">RNA-directed DNA polymerase</keyword>
<dbReference type="AlphaFoldDB" id="A0A9Q3C821"/>
<keyword evidence="6" id="KW-0378">Hydrolase</keyword>
<dbReference type="GO" id="GO:0003723">
    <property type="term" value="F:RNA binding"/>
    <property type="evidence" value="ECO:0007669"/>
    <property type="project" value="UniProtKB-KW"/>
</dbReference>
<keyword evidence="11" id="KW-0808">Transferase</keyword>
<evidence type="ECO:0000256" key="3">
    <source>
        <dbReference type="ARBA" id="ARBA00022722"/>
    </source>
</evidence>
<dbReference type="GO" id="GO:0015074">
    <property type="term" value="P:DNA integration"/>
    <property type="evidence" value="ECO:0007669"/>
    <property type="project" value="UniProtKB-KW"/>
</dbReference>
<feature type="domain" description="Integrase catalytic" evidence="16">
    <location>
        <begin position="363"/>
        <end position="460"/>
    </location>
</feature>
<evidence type="ECO:0000256" key="12">
    <source>
        <dbReference type="ARBA" id="ARBA00023172"/>
    </source>
</evidence>
<dbReference type="InterPro" id="IPR012337">
    <property type="entry name" value="RNaseH-like_sf"/>
</dbReference>
<gene>
    <name evidence="17" type="ORF">O181_018533</name>
</gene>
<evidence type="ECO:0000256" key="1">
    <source>
        <dbReference type="ARBA" id="ARBA00022578"/>
    </source>
</evidence>
<evidence type="ECO:0000256" key="2">
    <source>
        <dbReference type="ARBA" id="ARBA00022695"/>
    </source>
</evidence>
<evidence type="ECO:0000259" key="16">
    <source>
        <dbReference type="PROSITE" id="PS50994"/>
    </source>
</evidence>
<comment type="caution">
    <text evidence="17">The sequence shown here is derived from an EMBL/GenBank/DDBJ whole genome shotgun (WGS) entry which is preliminary data.</text>
</comment>
<evidence type="ECO:0000256" key="15">
    <source>
        <dbReference type="ARBA" id="ARBA00049244"/>
    </source>
</evidence>
<evidence type="ECO:0000313" key="18">
    <source>
        <dbReference type="Proteomes" id="UP000765509"/>
    </source>
</evidence>
<keyword evidence="3" id="KW-0540">Nuclease</keyword>
<protein>
    <recommendedName>
        <fullName evidence="16">Integrase catalytic domain-containing protein</fullName>
    </recommendedName>
</protein>
<keyword evidence="2" id="KW-0548">Nucleotidyltransferase</keyword>
<dbReference type="PANTHER" id="PTHR42648:SF11">
    <property type="entry name" value="TRANSPOSON TY4-P GAG-POL POLYPROTEIN"/>
    <property type="match status" value="1"/>
</dbReference>
<dbReference type="Pfam" id="PF07727">
    <property type="entry name" value="RVT_2"/>
    <property type="match status" value="1"/>
</dbReference>
<keyword evidence="1" id="KW-0815">Transposition</keyword>
<dbReference type="GO" id="GO:0003887">
    <property type="term" value="F:DNA-directed DNA polymerase activity"/>
    <property type="evidence" value="ECO:0007669"/>
    <property type="project" value="UniProtKB-KW"/>
</dbReference>
<dbReference type="GO" id="GO:0004519">
    <property type="term" value="F:endonuclease activity"/>
    <property type="evidence" value="ECO:0007669"/>
    <property type="project" value="UniProtKB-KW"/>
</dbReference>
<dbReference type="InterPro" id="IPR057670">
    <property type="entry name" value="SH3_retrovirus"/>
</dbReference>
<keyword evidence="5" id="KW-0255">Endonuclease</keyword>
<evidence type="ECO:0000256" key="8">
    <source>
        <dbReference type="ARBA" id="ARBA00022884"/>
    </source>
</evidence>
<dbReference type="PROSITE" id="PS50994">
    <property type="entry name" value="INTEGRASE"/>
    <property type="match status" value="1"/>
</dbReference>
<dbReference type="Proteomes" id="UP000765509">
    <property type="component" value="Unassembled WGS sequence"/>
</dbReference>
<keyword evidence="4" id="KW-0479">Metal-binding</keyword>
<dbReference type="GO" id="GO:0032196">
    <property type="term" value="P:transposition"/>
    <property type="evidence" value="ECO:0007669"/>
    <property type="project" value="UniProtKB-KW"/>
</dbReference>
<dbReference type="Gene3D" id="3.30.420.10">
    <property type="entry name" value="Ribonuclease H-like superfamily/Ribonuclease H"/>
    <property type="match status" value="1"/>
</dbReference>
<evidence type="ECO:0000256" key="13">
    <source>
        <dbReference type="ARBA" id="ARBA00023268"/>
    </source>
</evidence>
<dbReference type="InterPro" id="IPR001584">
    <property type="entry name" value="Integrase_cat-core"/>
</dbReference>
<accession>A0A9Q3C821</accession>
<evidence type="ECO:0000256" key="6">
    <source>
        <dbReference type="ARBA" id="ARBA00022801"/>
    </source>
</evidence>
<organism evidence="17 18">
    <name type="scientific">Austropuccinia psidii MF-1</name>
    <dbReference type="NCBI Taxonomy" id="1389203"/>
    <lineage>
        <taxon>Eukaryota</taxon>
        <taxon>Fungi</taxon>
        <taxon>Dikarya</taxon>
        <taxon>Basidiomycota</taxon>
        <taxon>Pucciniomycotina</taxon>
        <taxon>Pucciniomycetes</taxon>
        <taxon>Pucciniales</taxon>
        <taxon>Sphaerophragmiaceae</taxon>
        <taxon>Austropuccinia</taxon>
    </lineage>
</organism>
<evidence type="ECO:0000256" key="7">
    <source>
        <dbReference type="ARBA" id="ARBA00022842"/>
    </source>
</evidence>
<evidence type="ECO:0000256" key="11">
    <source>
        <dbReference type="ARBA" id="ARBA00022932"/>
    </source>
</evidence>
<dbReference type="SUPFAM" id="SSF53098">
    <property type="entry name" value="Ribonuclease H-like"/>
    <property type="match status" value="1"/>
</dbReference>
<dbReference type="GO" id="GO:0016787">
    <property type="term" value="F:hydrolase activity"/>
    <property type="evidence" value="ECO:0007669"/>
    <property type="project" value="UniProtKB-KW"/>
</dbReference>
<evidence type="ECO:0000256" key="4">
    <source>
        <dbReference type="ARBA" id="ARBA00022723"/>
    </source>
</evidence>
<proteinExistence type="predicted"/>
<evidence type="ECO:0000256" key="10">
    <source>
        <dbReference type="ARBA" id="ARBA00022918"/>
    </source>
</evidence>
<keyword evidence="18" id="KW-1185">Reference proteome</keyword>
<keyword evidence="12" id="KW-0233">DNA recombination</keyword>
<keyword evidence="13" id="KW-0511">Multifunctional enzyme</keyword>
<comment type="catalytic activity">
    <reaction evidence="15">
        <text>DNA(n) + a 2'-deoxyribonucleoside 5'-triphosphate = DNA(n+1) + diphosphate</text>
        <dbReference type="Rhea" id="RHEA:22508"/>
        <dbReference type="Rhea" id="RHEA-COMP:17339"/>
        <dbReference type="Rhea" id="RHEA-COMP:17340"/>
        <dbReference type="ChEBI" id="CHEBI:33019"/>
        <dbReference type="ChEBI" id="CHEBI:61560"/>
        <dbReference type="ChEBI" id="CHEBI:173112"/>
        <dbReference type="EC" id="2.7.7.7"/>
    </reaction>
</comment>
<dbReference type="GO" id="GO:0006310">
    <property type="term" value="P:DNA recombination"/>
    <property type="evidence" value="ECO:0007669"/>
    <property type="project" value="UniProtKB-KW"/>
</dbReference>